<reference evidence="5 6" key="1">
    <citation type="submission" date="2019-11" db="EMBL/GenBank/DDBJ databases">
        <authorList>
            <person name="Cho J.-C."/>
        </authorList>
    </citation>
    <scope>NUCLEOTIDE SEQUENCE [LARGE SCALE GENOMIC DNA]</scope>
    <source>
        <strain evidence="4 5">JH1073</strain>
        <strain evidence="3 6">JH702</strain>
    </source>
</reference>
<gene>
    <name evidence="3" type="ORF">GKO46_04195</name>
    <name evidence="4" type="ORF">GKO48_05065</name>
</gene>
<protein>
    <submittedName>
        <fullName evidence="4">Aldo/keto reductase</fullName>
    </submittedName>
</protein>
<sequence>MKYRQIQSTDLTVSEIGFGVWSVSMNWWGEVKEEDGINLLQKAADKGITFFDTADTYGAGYGEEIIPKALADKRKDIVIGTKFGYDIEAPREGHKERPQQWDADFIKKACEGSLRRLGTDYIDIYQYHNPRLDVLQRDDTIAALEDLKTEGKIRHYGVAVGPDIGWLEEGMYTINDMKVPAQLIYSILEQDPADVMMEAAAKQGVGVYSRVPHASGMLDGKYTKDTVLDESPFDPSDHRAYRRMHWLKSSIKKLQQIDFMFAGKPATVGQIAIKFTLMPEIMASCLPTMTSVEQIDEYAAACDIDDIPQSELDQLAPLYADNFGVGDPDPQKSSVSGTGWVDHNKQPIERSFMTPGD</sequence>
<proteinExistence type="predicted"/>
<dbReference type="AlphaFoldDB" id="A0AAJ5ZD39"/>
<dbReference type="InterPro" id="IPR036812">
    <property type="entry name" value="NAD(P)_OxRdtase_dom_sf"/>
</dbReference>
<dbReference type="Gene3D" id="3.20.20.100">
    <property type="entry name" value="NADP-dependent oxidoreductase domain"/>
    <property type="match status" value="1"/>
</dbReference>
<dbReference type="PANTHER" id="PTHR43312:SF1">
    <property type="entry name" value="NADP-DEPENDENT OXIDOREDUCTASE DOMAIN-CONTAINING PROTEIN"/>
    <property type="match status" value="1"/>
</dbReference>
<dbReference type="EMBL" id="WMBE01000001">
    <property type="protein sequence ID" value="MDG0866272.1"/>
    <property type="molecule type" value="Genomic_DNA"/>
</dbReference>
<dbReference type="InterPro" id="IPR053135">
    <property type="entry name" value="AKR2_Oxidoreductase"/>
</dbReference>
<evidence type="ECO:0000313" key="3">
    <source>
        <dbReference type="EMBL" id="MDG0866272.1"/>
    </source>
</evidence>
<evidence type="ECO:0000259" key="2">
    <source>
        <dbReference type="Pfam" id="PF00248"/>
    </source>
</evidence>
<feature type="region of interest" description="Disordered" evidence="1">
    <location>
        <begin position="323"/>
        <end position="357"/>
    </location>
</feature>
<dbReference type="Pfam" id="PF00248">
    <property type="entry name" value="Aldo_ket_red"/>
    <property type="match status" value="1"/>
</dbReference>
<feature type="domain" description="NADP-dependent oxidoreductase" evidence="2">
    <location>
        <begin position="15"/>
        <end position="316"/>
    </location>
</feature>
<dbReference type="SUPFAM" id="SSF51430">
    <property type="entry name" value="NAD(P)-linked oxidoreductase"/>
    <property type="match status" value="1"/>
</dbReference>
<name>A0AAJ5ZD39_9CHLR</name>
<reference evidence="4" key="2">
    <citation type="journal article" date="2023" name="Nat. Commun.">
        <title>Cultivation of marine bacteria of the SAR202 clade.</title>
        <authorList>
            <person name="Lim Y."/>
            <person name="Seo J.H."/>
            <person name="Giovannoni S.J."/>
            <person name="Kang I."/>
            <person name="Cho J.C."/>
        </authorList>
    </citation>
    <scope>NUCLEOTIDE SEQUENCE</scope>
    <source>
        <strain evidence="4">JH1073</strain>
    </source>
</reference>
<keyword evidence="5" id="KW-1185">Reference proteome</keyword>
<dbReference type="PANTHER" id="PTHR43312">
    <property type="entry name" value="D-THREO-ALDOSE 1-DEHYDROGENASE"/>
    <property type="match status" value="1"/>
</dbReference>
<dbReference type="InterPro" id="IPR023210">
    <property type="entry name" value="NADP_OxRdtase_dom"/>
</dbReference>
<evidence type="ECO:0000313" key="5">
    <source>
        <dbReference type="Proteomes" id="UP001219901"/>
    </source>
</evidence>
<evidence type="ECO:0000313" key="6">
    <source>
        <dbReference type="Proteomes" id="UP001321249"/>
    </source>
</evidence>
<evidence type="ECO:0000313" key="4">
    <source>
        <dbReference type="EMBL" id="WFG39009.1"/>
    </source>
</evidence>
<reference evidence="5" key="3">
    <citation type="submission" date="2023-06" db="EMBL/GenBank/DDBJ databases">
        <title>Pangenomics reveal diversification of enzyme families and niche specialization in globally abundant SAR202 bacteria.</title>
        <authorList>
            <person name="Saw J.H.W."/>
        </authorList>
    </citation>
    <scope>NUCLEOTIDE SEQUENCE [LARGE SCALE GENOMIC DNA]</scope>
    <source>
        <strain evidence="5">JH1073</strain>
    </source>
</reference>
<dbReference type="CDD" id="cd19086">
    <property type="entry name" value="AKR_AKR11C1"/>
    <property type="match status" value="1"/>
</dbReference>
<organism evidence="4 5">
    <name type="scientific">Candidatus Lucifugimonas marina</name>
    <dbReference type="NCBI Taxonomy" id="3038979"/>
    <lineage>
        <taxon>Bacteria</taxon>
        <taxon>Bacillati</taxon>
        <taxon>Chloroflexota</taxon>
        <taxon>Dehalococcoidia</taxon>
        <taxon>SAR202 cluster</taxon>
        <taxon>Candidatus Lucifugimonadales</taxon>
        <taxon>Candidatus Lucifugimonadaceae</taxon>
        <taxon>Candidatus Lucifugimonas</taxon>
    </lineage>
</organism>
<evidence type="ECO:0000256" key="1">
    <source>
        <dbReference type="SAM" id="MobiDB-lite"/>
    </source>
</evidence>
<accession>A0AAJ5ZD39</accession>
<dbReference type="Proteomes" id="UP001321249">
    <property type="component" value="Unassembled WGS sequence"/>
</dbReference>
<dbReference type="Proteomes" id="UP001219901">
    <property type="component" value="Chromosome"/>
</dbReference>
<dbReference type="RefSeq" id="WP_342822287.1">
    <property type="nucleotide sequence ID" value="NZ_CP046146.1"/>
</dbReference>
<dbReference type="EMBL" id="CP046147">
    <property type="protein sequence ID" value="WFG39009.1"/>
    <property type="molecule type" value="Genomic_DNA"/>
</dbReference>